<evidence type="ECO:0000313" key="1">
    <source>
        <dbReference type="EMBL" id="SCM74198.1"/>
    </source>
</evidence>
<accession>A0A212L9L0</accession>
<name>A0A212L9L0_9BACT</name>
<sequence>MYTRFGTTEEMVIQTVEENNATFLLAIDSTGLYMTTPNYVGKQLADTNRYSAARQNVNERLRALGLNPEELWANNQNLIKSETVSAKKVNPLKASKRGSKA</sequence>
<dbReference type="AlphaFoldDB" id="A0A212L9L0"/>
<reference evidence="1" key="1">
    <citation type="submission" date="2016-08" db="EMBL/GenBank/DDBJ databases">
        <authorList>
            <person name="Seilhamer J.J."/>
        </authorList>
    </citation>
    <scope>NUCLEOTIDE SEQUENCE</scope>
    <source>
        <strain evidence="1">86-1</strain>
    </source>
</reference>
<organism evidence="1">
    <name type="scientific">uncultured Desulfovibrio sp</name>
    <dbReference type="NCBI Taxonomy" id="167968"/>
    <lineage>
        <taxon>Bacteria</taxon>
        <taxon>Pseudomonadati</taxon>
        <taxon>Thermodesulfobacteriota</taxon>
        <taxon>Desulfovibrionia</taxon>
        <taxon>Desulfovibrionales</taxon>
        <taxon>Desulfovibrionaceae</taxon>
        <taxon>Desulfovibrio</taxon>
        <taxon>environmental samples</taxon>
    </lineage>
</organism>
<dbReference type="EMBL" id="FMJC01000002">
    <property type="protein sequence ID" value="SCM74198.1"/>
    <property type="molecule type" value="Genomic_DNA"/>
</dbReference>
<protein>
    <submittedName>
        <fullName evidence="1">Uncharacterized protein</fullName>
    </submittedName>
</protein>
<proteinExistence type="predicted"/>
<dbReference type="RefSeq" id="WP_179981051.1">
    <property type="nucleotide sequence ID" value="NZ_LT608333.1"/>
</dbReference>
<gene>
    <name evidence="1" type="ORF">KL86DES1_21791</name>
</gene>